<gene>
    <name evidence="2" type="ORF">JKL49_18705</name>
</gene>
<dbReference type="InterPro" id="IPR036188">
    <property type="entry name" value="FAD/NAD-bd_sf"/>
</dbReference>
<dbReference type="SUPFAM" id="SSF51905">
    <property type="entry name" value="FAD/NAD(P)-binding domain"/>
    <property type="match status" value="1"/>
</dbReference>
<feature type="compositionally biased region" description="Low complexity" evidence="1">
    <location>
        <begin position="51"/>
        <end position="63"/>
    </location>
</feature>
<dbReference type="EMBL" id="CP068570">
    <property type="protein sequence ID" value="QQZ49154.1"/>
    <property type="molecule type" value="Genomic_DNA"/>
</dbReference>
<evidence type="ECO:0000313" key="2">
    <source>
        <dbReference type="EMBL" id="QQZ49154.1"/>
    </source>
</evidence>
<feature type="region of interest" description="Disordered" evidence="1">
    <location>
        <begin position="51"/>
        <end position="97"/>
    </location>
</feature>
<feature type="compositionally biased region" description="Polar residues" evidence="1">
    <location>
        <begin position="76"/>
        <end position="97"/>
    </location>
</feature>
<sequence>MGADFKVAILGAGFAGLCMGLKLQAKGEASFVILEKADRVGGTWRRTSIPAAAATSPATSIPTPSNPIPTGRKSSRPSLTSLATSKASWKSISFPNT</sequence>
<evidence type="ECO:0000256" key="1">
    <source>
        <dbReference type="SAM" id="MobiDB-lite"/>
    </source>
</evidence>
<dbReference type="Gene3D" id="3.50.50.60">
    <property type="entry name" value="FAD/NAD(P)-binding domain"/>
    <property type="match status" value="1"/>
</dbReference>
<name>A0A974P2E8_9CAUL</name>
<dbReference type="AlphaFoldDB" id="A0A974P2E8"/>
<reference evidence="2" key="1">
    <citation type="submission" date="2021-01" db="EMBL/GenBank/DDBJ databases">
        <title>Genome sequence of Phenylobacterium sp. 20VBR1 isolated from a valley glaceir, Ny-Alesund, Svalbard.</title>
        <authorList>
            <person name="Thomas F.A."/>
            <person name="Krishnan K.P."/>
            <person name="Sinha R.K."/>
        </authorList>
    </citation>
    <scope>NUCLEOTIDE SEQUENCE</scope>
    <source>
        <strain evidence="2">20VBR1</strain>
    </source>
</reference>
<protein>
    <submittedName>
        <fullName evidence="2">NAD(P)-binding protein</fullName>
    </submittedName>
</protein>
<organism evidence="2">
    <name type="scientific">Phenylobacterium glaciei</name>
    <dbReference type="NCBI Taxonomy" id="2803784"/>
    <lineage>
        <taxon>Bacteria</taxon>
        <taxon>Pseudomonadati</taxon>
        <taxon>Pseudomonadota</taxon>
        <taxon>Alphaproteobacteria</taxon>
        <taxon>Caulobacterales</taxon>
        <taxon>Caulobacteraceae</taxon>
        <taxon>Phenylobacterium</taxon>
    </lineage>
</organism>
<proteinExistence type="predicted"/>
<accession>A0A974P2E8</accession>
<dbReference type="Pfam" id="PF13450">
    <property type="entry name" value="NAD_binding_8"/>
    <property type="match status" value="1"/>
</dbReference>